<protein>
    <recommendedName>
        <fullName evidence="3">Secreted protein</fullName>
    </recommendedName>
</protein>
<comment type="caution">
    <text evidence="1">The sequence shown here is derived from an EMBL/GenBank/DDBJ whole genome shotgun (WGS) entry which is preliminary data.</text>
</comment>
<dbReference type="RefSeq" id="XP_073563247.1">
    <property type="nucleotide sequence ID" value="XM_073698234.1"/>
</dbReference>
<gene>
    <name evidence="1" type="ORF">CCMA1212_000777</name>
</gene>
<keyword evidence="2" id="KW-1185">Reference proteome</keyword>
<accession>A0ABY2HHH4</accession>
<evidence type="ECO:0008006" key="3">
    <source>
        <dbReference type="Google" id="ProtNLM"/>
    </source>
</evidence>
<name>A0ABY2HHH4_9HYPO</name>
<proteinExistence type="predicted"/>
<reference evidence="1 2" key="1">
    <citation type="submission" date="2018-01" db="EMBL/GenBank/DDBJ databases">
        <title>Genome characterization of the sugarcane-associated fungus Trichoderma ghanense CCMA-1212 and their application in lignocelulose bioconversion.</title>
        <authorList>
            <person name="Steindorff A.S."/>
            <person name="Mendes T.D."/>
            <person name="Vilela E.S.D."/>
            <person name="Rodrigues D.S."/>
            <person name="Formighieri E.F."/>
            <person name="Melo I.S."/>
            <person name="Favaro L.C.L."/>
        </authorList>
    </citation>
    <scope>NUCLEOTIDE SEQUENCE [LARGE SCALE GENOMIC DNA]</scope>
    <source>
        <strain evidence="1 2">CCMA-1212</strain>
    </source>
</reference>
<evidence type="ECO:0000313" key="1">
    <source>
        <dbReference type="EMBL" id="TFB07046.1"/>
    </source>
</evidence>
<dbReference type="GeneID" id="300572684"/>
<sequence length="82" mass="8539">MPVRAAAAAICGAVVRHSIYSVALVLLFSSLHSICFFFTPAVGSGALPAGVELLVLTLTISSRASPDEAVSYLDSCSKWSHT</sequence>
<dbReference type="Proteomes" id="UP001642720">
    <property type="component" value="Unassembled WGS sequence"/>
</dbReference>
<evidence type="ECO:0000313" key="2">
    <source>
        <dbReference type="Proteomes" id="UP001642720"/>
    </source>
</evidence>
<organism evidence="1 2">
    <name type="scientific">Trichoderma ghanense</name>
    <dbReference type="NCBI Taxonomy" id="65468"/>
    <lineage>
        <taxon>Eukaryota</taxon>
        <taxon>Fungi</taxon>
        <taxon>Dikarya</taxon>
        <taxon>Ascomycota</taxon>
        <taxon>Pezizomycotina</taxon>
        <taxon>Sordariomycetes</taxon>
        <taxon>Hypocreomycetidae</taxon>
        <taxon>Hypocreales</taxon>
        <taxon>Hypocreaceae</taxon>
        <taxon>Trichoderma</taxon>
    </lineage>
</organism>
<dbReference type="EMBL" id="PPTA01000001">
    <property type="protein sequence ID" value="TFB07046.1"/>
    <property type="molecule type" value="Genomic_DNA"/>
</dbReference>